<reference evidence="1 2" key="1">
    <citation type="submission" date="2009-11" db="EMBL/GenBank/DDBJ databases">
        <title>Annotation of Allomyces macrogynus ATCC 38327.</title>
        <authorList>
            <consortium name="The Broad Institute Genome Sequencing Platform"/>
            <person name="Russ C."/>
            <person name="Cuomo C."/>
            <person name="Burger G."/>
            <person name="Gray M.W."/>
            <person name="Holland P.W.H."/>
            <person name="King N."/>
            <person name="Lang F.B.F."/>
            <person name="Roger A.J."/>
            <person name="Ruiz-Trillo I."/>
            <person name="Young S.K."/>
            <person name="Zeng Q."/>
            <person name="Gargeya S."/>
            <person name="Fitzgerald M."/>
            <person name="Haas B."/>
            <person name="Abouelleil A."/>
            <person name="Alvarado L."/>
            <person name="Arachchi H.M."/>
            <person name="Berlin A."/>
            <person name="Chapman S.B."/>
            <person name="Gearin G."/>
            <person name="Goldberg J."/>
            <person name="Griggs A."/>
            <person name="Gujja S."/>
            <person name="Hansen M."/>
            <person name="Heiman D."/>
            <person name="Howarth C."/>
            <person name="Larimer J."/>
            <person name="Lui A."/>
            <person name="MacDonald P.J.P."/>
            <person name="McCowen C."/>
            <person name="Montmayeur A."/>
            <person name="Murphy C."/>
            <person name="Neiman D."/>
            <person name="Pearson M."/>
            <person name="Priest M."/>
            <person name="Roberts A."/>
            <person name="Saif S."/>
            <person name="Shea T."/>
            <person name="Sisk P."/>
            <person name="Stolte C."/>
            <person name="Sykes S."/>
            <person name="Wortman J."/>
            <person name="Nusbaum C."/>
            <person name="Birren B."/>
        </authorList>
    </citation>
    <scope>NUCLEOTIDE SEQUENCE [LARGE SCALE GENOMIC DNA]</scope>
    <source>
        <strain evidence="1 2">ATCC 38327</strain>
    </source>
</reference>
<accession>A0A0L0T4F2</accession>
<dbReference type="EMBL" id="GG745360">
    <property type="protein sequence ID" value="KNE69439.1"/>
    <property type="molecule type" value="Genomic_DNA"/>
</dbReference>
<name>A0A0L0T4F2_ALLM3</name>
<keyword evidence="2" id="KW-1185">Reference proteome</keyword>
<organism evidence="1 2">
    <name type="scientific">Allomyces macrogynus (strain ATCC 38327)</name>
    <name type="common">Allomyces javanicus var. macrogynus</name>
    <dbReference type="NCBI Taxonomy" id="578462"/>
    <lineage>
        <taxon>Eukaryota</taxon>
        <taxon>Fungi</taxon>
        <taxon>Fungi incertae sedis</taxon>
        <taxon>Blastocladiomycota</taxon>
        <taxon>Blastocladiomycetes</taxon>
        <taxon>Blastocladiales</taxon>
        <taxon>Blastocladiaceae</taxon>
        <taxon>Allomyces</taxon>
    </lineage>
</organism>
<gene>
    <name evidence="1" type="ORF">AMAG_19933</name>
</gene>
<dbReference type="VEuPathDB" id="FungiDB:AMAG_19933"/>
<dbReference type="Proteomes" id="UP000054350">
    <property type="component" value="Unassembled WGS sequence"/>
</dbReference>
<evidence type="ECO:0000313" key="1">
    <source>
        <dbReference type="EMBL" id="KNE69439.1"/>
    </source>
</evidence>
<reference evidence="2" key="2">
    <citation type="submission" date="2009-11" db="EMBL/GenBank/DDBJ databases">
        <title>The Genome Sequence of Allomyces macrogynus strain ATCC 38327.</title>
        <authorList>
            <consortium name="The Broad Institute Genome Sequencing Platform"/>
            <person name="Russ C."/>
            <person name="Cuomo C."/>
            <person name="Shea T."/>
            <person name="Young S.K."/>
            <person name="Zeng Q."/>
            <person name="Koehrsen M."/>
            <person name="Haas B."/>
            <person name="Borodovsky M."/>
            <person name="Guigo R."/>
            <person name="Alvarado L."/>
            <person name="Berlin A."/>
            <person name="Borenstein D."/>
            <person name="Chen Z."/>
            <person name="Engels R."/>
            <person name="Freedman E."/>
            <person name="Gellesch M."/>
            <person name="Goldberg J."/>
            <person name="Griggs A."/>
            <person name="Gujja S."/>
            <person name="Heiman D."/>
            <person name="Hepburn T."/>
            <person name="Howarth C."/>
            <person name="Jen D."/>
            <person name="Larson L."/>
            <person name="Lewis B."/>
            <person name="Mehta T."/>
            <person name="Park D."/>
            <person name="Pearson M."/>
            <person name="Roberts A."/>
            <person name="Saif S."/>
            <person name="Shenoy N."/>
            <person name="Sisk P."/>
            <person name="Stolte C."/>
            <person name="Sykes S."/>
            <person name="Walk T."/>
            <person name="White J."/>
            <person name="Yandava C."/>
            <person name="Burger G."/>
            <person name="Gray M.W."/>
            <person name="Holland P.W.H."/>
            <person name="King N."/>
            <person name="Lang F.B.F."/>
            <person name="Roger A.J."/>
            <person name="Ruiz-Trillo I."/>
            <person name="Lander E."/>
            <person name="Nusbaum C."/>
        </authorList>
    </citation>
    <scope>NUCLEOTIDE SEQUENCE [LARGE SCALE GENOMIC DNA]</scope>
    <source>
        <strain evidence="2">ATCC 38327</strain>
    </source>
</reference>
<sequence length="126" mass="12737">MFAVPAPDAEVLNGLGSTALTHAPPSAVGITHAPAFGLAMDQEDDGDGEFGFDVSLALGGPAMGTCASPTHATASGMAGDMDSRGSFLCRVELDGPSLPPPPVLMPEKLALPLPLCCSRDDQPLHA</sequence>
<protein>
    <submittedName>
        <fullName evidence="1">Uncharacterized protein</fullName>
    </submittedName>
</protein>
<evidence type="ECO:0000313" key="2">
    <source>
        <dbReference type="Proteomes" id="UP000054350"/>
    </source>
</evidence>
<dbReference type="AlphaFoldDB" id="A0A0L0T4F2"/>
<proteinExistence type="predicted"/>